<dbReference type="AlphaFoldDB" id="A0AAW1VMF3"/>
<proteinExistence type="predicted"/>
<dbReference type="Proteomes" id="UP001457282">
    <property type="component" value="Unassembled WGS sequence"/>
</dbReference>
<feature type="domain" description="Oberon-like PHD finger" evidence="6">
    <location>
        <begin position="61"/>
        <end position="181"/>
    </location>
</feature>
<organism evidence="7 8">
    <name type="scientific">Rubus argutus</name>
    <name type="common">Southern blackberry</name>
    <dbReference type="NCBI Taxonomy" id="59490"/>
    <lineage>
        <taxon>Eukaryota</taxon>
        <taxon>Viridiplantae</taxon>
        <taxon>Streptophyta</taxon>
        <taxon>Embryophyta</taxon>
        <taxon>Tracheophyta</taxon>
        <taxon>Spermatophyta</taxon>
        <taxon>Magnoliopsida</taxon>
        <taxon>eudicotyledons</taxon>
        <taxon>Gunneridae</taxon>
        <taxon>Pentapetalae</taxon>
        <taxon>rosids</taxon>
        <taxon>fabids</taxon>
        <taxon>Rosales</taxon>
        <taxon>Rosaceae</taxon>
        <taxon>Rosoideae</taxon>
        <taxon>Rosoideae incertae sedis</taxon>
        <taxon>Rubus</taxon>
    </lineage>
</organism>
<evidence type="ECO:0000256" key="3">
    <source>
        <dbReference type="ARBA" id="ARBA00022771"/>
    </source>
</evidence>
<dbReference type="EMBL" id="JBEDUW010000258">
    <property type="protein sequence ID" value="KAK9902465.1"/>
    <property type="molecule type" value="Genomic_DNA"/>
</dbReference>
<dbReference type="GO" id="GO:0040029">
    <property type="term" value="P:epigenetic regulation of gene expression"/>
    <property type="evidence" value="ECO:0007669"/>
    <property type="project" value="InterPro"/>
</dbReference>
<comment type="subcellular location">
    <subcellularLocation>
        <location evidence="1">Nucleus</location>
    </subcellularLocation>
</comment>
<sequence length="258" mass="29096">MTTFNFICDLKAYNRFFISSGFVLDPINCSRLSLGEKIELVHEIANAQMTSKEEHAKFQLCQNASCRAFLSSEQSFCKRCSCCICPRFDDNKDPSLWLTCDSDTADENGPCGMSCRLECAVKHERAGIMKNGCCPQLDGSFYCIACGKVNDLMRTWRKQLVIAKEARRVDVLCLRISLSHKILLHTETYQKLQNSVETAIKFLNDEVGPLEQVCGKMARGIINRLSCGADVQKMCVSAVEYFNSMFSDPCSVHMERKN</sequence>
<evidence type="ECO:0000313" key="7">
    <source>
        <dbReference type="EMBL" id="KAK9902465.1"/>
    </source>
</evidence>
<keyword evidence="4" id="KW-0862">Zinc</keyword>
<keyword evidence="5" id="KW-0539">Nucleus</keyword>
<comment type="caution">
    <text evidence="7">The sequence shown here is derived from an EMBL/GenBank/DDBJ whole genome shotgun (WGS) entry which is preliminary data.</text>
</comment>
<evidence type="ECO:0000256" key="1">
    <source>
        <dbReference type="ARBA" id="ARBA00004123"/>
    </source>
</evidence>
<evidence type="ECO:0000259" key="6">
    <source>
        <dbReference type="Pfam" id="PF07227"/>
    </source>
</evidence>
<dbReference type="InterPro" id="IPR032881">
    <property type="entry name" value="Oberon-like_PHD"/>
</dbReference>
<reference evidence="7 8" key="1">
    <citation type="journal article" date="2023" name="G3 (Bethesda)">
        <title>A chromosome-length genome assembly and annotation of blackberry (Rubus argutus, cv. 'Hillquist').</title>
        <authorList>
            <person name="Bruna T."/>
            <person name="Aryal R."/>
            <person name="Dudchenko O."/>
            <person name="Sargent D.J."/>
            <person name="Mead D."/>
            <person name="Buti M."/>
            <person name="Cavallini A."/>
            <person name="Hytonen T."/>
            <person name="Andres J."/>
            <person name="Pham M."/>
            <person name="Weisz D."/>
            <person name="Mascagni F."/>
            <person name="Usai G."/>
            <person name="Natali L."/>
            <person name="Bassil N."/>
            <person name="Fernandez G.E."/>
            <person name="Lomsadze A."/>
            <person name="Armour M."/>
            <person name="Olukolu B."/>
            <person name="Poorten T."/>
            <person name="Britton C."/>
            <person name="Davik J."/>
            <person name="Ashrafi H."/>
            <person name="Aiden E.L."/>
            <person name="Borodovsky M."/>
            <person name="Worthington M."/>
        </authorList>
    </citation>
    <scope>NUCLEOTIDE SEQUENCE [LARGE SCALE GENOMIC DNA]</scope>
    <source>
        <strain evidence="7">PI 553951</strain>
    </source>
</reference>
<evidence type="ECO:0000256" key="5">
    <source>
        <dbReference type="ARBA" id="ARBA00023242"/>
    </source>
</evidence>
<evidence type="ECO:0000256" key="2">
    <source>
        <dbReference type="ARBA" id="ARBA00022723"/>
    </source>
</evidence>
<protein>
    <recommendedName>
        <fullName evidence="6">Oberon-like PHD finger domain-containing protein</fullName>
    </recommendedName>
</protein>
<dbReference type="Pfam" id="PF07227">
    <property type="entry name" value="PHD_Oberon"/>
    <property type="match status" value="1"/>
</dbReference>
<accession>A0AAW1VMF3</accession>
<keyword evidence="2" id="KW-0479">Metal-binding</keyword>
<keyword evidence="3" id="KW-0863">Zinc-finger</keyword>
<dbReference type="PANTHER" id="PTHR46286">
    <property type="entry name" value="VIN3-LIKE PROTEIN 2-RELATED"/>
    <property type="match status" value="1"/>
</dbReference>
<dbReference type="PANTHER" id="PTHR46286:SF6">
    <property type="entry name" value="OS08G0220600 PROTEIN"/>
    <property type="match status" value="1"/>
</dbReference>
<dbReference type="GO" id="GO:0010048">
    <property type="term" value="P:vernalization response"/>
    <property type="evidence" value="ECO:0007669"/>
    <property type="project" value="InterPro"/>
</dbReference>
<evidence type="ECO:0000256" key="4">
    <source>
        <dbReference type="ARBA" id="ARBA00022833"/>
    </source>
</evidence>
<name>A0AAW1VMF3_RUBAR</name>
<dbReference type="InterPro" id="IPR044514">
    <property type="entry name" value="VIN3-like"/>
</dbReference>
<dbReference type="GO" id="GO:0008270">
    <property type="term" value="F:zinc ion binding"/>
    <property type="evidence" value="ECO:0007669"/>
    <property type="project" value="UniProtKB-KW"/>
</dbReference>
<gene>
    <name evidence="7" type="ORF">M0R45_001704</name>
</gene>
<keyword evidence="8" id="KW-1185">Reference proteome</keyword>
<dbReference type="GO" id="GO:0005634">
    <property type="term" value="C:nucleus"/>
    <property type="evidence" value="ECO:0007669"/>
    <property type="project" value="UniProtKB-SubCell"/>
</dbReference>
<evidence type="ECO:0000313" key="8">
    <source>
        <dbReference type="Proteomes" id="UP001457282"/>
    </source>
</evidence>